<proteinExistence type="predicted"/>
<dbReference type="AlphaFoldDB" id="A0A6A5QMA1"/>
<sequence>MLQSSVLCVFIPAMRVVISDAFQQLFVRPGAVPPPKQVFIHRQSCQPFYSFPPNLSRLTTMKITLTLLALLPSIHAACYTPPPIDTSIVQKRTPQIDEFDFLSGPSAITIDLPAQFLPPPWSPSSGLDSPYPSTGVSPWDDSGRAQMLDNMPLWRTCPRLHLDCRKCPRDFRCRRASGAQPENDGQEKCPLRKCDDELVFTRCGDRARCTRGYCVCELGMKAQVGWRGQQGLEGLTVYADVGADCEVKCEDLSCKEVGQLEEGVCWKSGGEVGNDNDRYGTDGLEGVTYDNVGSFGQAG</sequence>
<reference evidence="1" key="1">
    <citation type="journal article" date="2020" name="Stud. Mycol.">
        <title>101 Dothideomycetes genomes: a test case for predicting lifestyles and emergence of pathogens.</title>
        <authorList>
            <person name="Haridas S."/>
            <person name="Albert R."/>
            <person name="Binder M."/>
            <person name="Bloem J."/>
            <person name="Labutti K."/>
            <person name="Salamov A."/>
            <person name="Andreopoulos B."/>
            <person name="Baker S."/>
            <person name="Barry K."/>
            <person name="Bills G."/>
            <person name="Bluhm B."/>
            <person name="Cannon C."/>
            <person name="Castanera R."/>
            <person name="Culley D."/>
            <person name="Daum C."/>
            <person name="Ezra D."/>
            <person name="Gonzalez J."/>
            <person name="Henrissat B."/>
            <person name="Kuo A."/>
            <person name="Liang C."/>
            <person name="Lipzen A."/>
            <person name="Lutzoni F."/>
            <person name="Magnuson J."/>
            <person name="Mondo S."/>
            <person name="Nolan M."/>
            <person name="Ohm R."/>
            <person name="Pangilinan J."/>
            <person name="Park H.-J."/>
            <person name="Ramirez L."/>
            <person name="Alfaro M."/>
            <person name="Sun H."/>
            <person name="Tritt A."/>
            <person name="Yoshinaga Y."/>
            <person name="Zwiers L.-H."/>
            <person name="Turgeon B."/>
            <person name="Goodwin S."/>
            <person name="Spatafora J."/>
            <person name="Crous P."/>
            <person name="Grigoriev I."/>
        </authorList>
    </citation>
    <scope>NUCLEOTIDE SEQUENCE</scope>
    <source>
        <strain evidence="1">HMLAC05119</strain>
    </source>
</reference>
<dbReference type="Proteomes" id="UP000800096">
    <property type="component" value="Unassembled WGS sequence"/>
</dbReference>
<protein>
    <submittedName>
        <fullName evidence="1">Uncharacterized protein</fullName>
    </submittedName>
</protein>
<accession>A0A6A5QMA1</accession>
<evidence type="ECO:0000313" key="2">
    <source>
        <dbReference type="Proteomes" id="UP000800096"/>
    </source>
</evidence>
<dbReference type="EMBL" id="ML979136">
    <property type="protein sequence ID" value="KAF1915177.1"/>
    <property type="molecule type" value="Genomic_DNA"/>
</dbReference>
<organism evidence="1 2">
    <name type="scientific">Ampelomyces quisqualis</name>
    <name type="common">Powdery mildew agent</name>
    <dbReference type="NCBI Taxonomy" id="50730"/>
    <lineage>
        <taxon>Eukaryota</taxon>
        <taxon>Fungi</taxon>
        <taxon>Dikarya</taxon>
        <taxon>Ascomycota</taxon>
        <taxon>Pezizomycotina</taxon>
        <taxon>Dothideomycetes</taxon>
        <taxon>Pleosporomycetidae</taxon>
        <taxon>Pleosporales</taxon>
        <taxon>Pleosporineae</taxon>
        <taxon>Phaeosphaeriaceae</taxon>
        <taxon>Ampelomyces</taxon>
    </lineage>
</organism>
<dbReference type="OrthoDB" id="3783900at2759"/>
<gene>
    <name evidence="1" type="ORF">BDU57DRAFT_595776</name>
</gene>
<name>A0A6A5QMA1_AMPQU</name>
<keyword evidence="2" id="KW-1185">Reference proteome</keyword>
<evidence type="ECO:0000313" key="1">
    <source>
        <dbReference type="EMBL" id="KAF1915177.1"/>
    </source>
</evidence>